<evidence type="ECO:0000256" key="1">
    <source>
        <dbReference type="ARBA" id="ARBA00022714"/>
    </source>
</evidence>
<evidence type="ECO:0000256" key="2">
    <source>
        <dbReference type="ARBA" id="ARBA00022723"/>
    </source>
</evidence>
<dbReference type="Gene3D" id="3.90.380.10">
    <property type="entry name" value="Naphthalene 1,2-dioxygenase Alpha Subunit, Chain A, domain 1"/>
    <property type="match status" value="1"/>
</dbReference>
<dbReference type="EMBL" id="JAFCLK010000005">
    <property type="protein sequence ID" value="MBR1135412.1"/>
    <property type="molecule type" value="Genomic_DNA"/>
</dbReference>
<evidence type="ECO:0000256" key="3">
    <source>
        <dbReference type="ARBA" id="ARBA00023002"/>
    </source>
</evidence>
<evidence type="ECO:0000259" key="6">
    <source>
        <dbReference type="PROSITE" id="PS51296"/>
    </source>
</evidence>
<dbReference type="InterPro" id="IPR036922">
    <property type="entry name" value="Rieske_2Fe-2S_sf"/>
</dbReference>
<dbReference type="PANTHER" id="PTHR21266:SF59">
    <property type="entry name" value="BLR4922 PROTEIN"/>
    <property type="match status" value="1"/>
</dbReference>
<evidence type="ECO:0000256" key="4">
    <source>
        <dbReference type="ARBA" id="ARBA00023004"/>
    </source>
</evidence>
<dbReference type="Pfam" id="PF00355">
    <property type="entry name" value="Rieske"/>
    <property type="match status" value="1"/>
</dbReference>
<evidence type="ECO:0000256" key="5">
    <source>
        <dbReference type="ARBA" id="ARBA00023014"/>
    </source>
</evidence>
<accession>A0ABS5G276</accession>
<feature type="domain" description="Rieske" evidence="6">
    <location>
        <begin position="27"/>
        <end position="133"/>
    </location>
</feature>
<dbReference type="InterPro" id="IPR050584">
    <property type="entry name" value="Cholesterol_7-desaturase"/>
</dbReference>
<dbReference type="InterPro" id="IPR017941">
    <property type="entry name" value="Rieske_2Fe-2S"/>
</dbReference>
<organism evidence="7 8">
    <name type="scientific">Bradyrhizobium denitrificans</name>
    <dbReference type="NCBI Taxonomy" id="2734912"/>
    <lineage>
        <taxon>Bacteria</taxon>
        <taxon>Pseudomonadati</taxon>
        <taxon>Pseudomonadota</taxon>
        <taxon>Alphaproteobacteria</taxon>
        <taxon>Hyphomicrobiales</taxon>
        <taxon>Nitrobacteraceae</taxon>
        <taxon>Bradyrhizobium</taxon>
    </lineage>
</organism>
<protein>
    <submittedName>
        <fullName evidence="7">Aromatic ring-hydroxylating dioxygenase subunit alpha</fullName>
    </submittedName>
</protein>
<dbReference type="SUPFAM" id="SSF50022">
    <property type="entry name" value="ISP domain"/>
    <property type="match status" value="1"/>
</dbReference>
<dbReference type="Proteomes" id="UP001314635">
    <property type="component" value="Unassembled WGS sequence"/>
</dbReference>
<dbReference type="Pfam" id="PF19301">
    <property type="entry name" value="LigXa_C"/>
    <property type="match status" value="1"/>
</dbReference>
<evidence type="ECO:0000313" key="8">
    <source>
        <dbReference type="Proteomes" id="UP001314635"/>
    </source>
</evidence>
<sequence>MMSKEQNDLITRIGPSAPAGKLMRMYWQPAALVDELTGDRPVRAVKLLGQDFVLFKDEQGRYGLLDRDCPHRGADLAFGRLEHGGLRCAFHGWLFDVEGQCLETPAEPAGSALCKNVKQRAYPVVEKGGILWAWLGNGAAPAFPDLDCFTAPEAYTFAFKGLIECNWLQALEVGIDPAHASFLHRFFEDEDTSTAYGKQFRGASADSELPMTKVLREYDRPILNVERTEYGLRIIALREIDAERTHVRVTNQLFPHAFVIPMSTEMTITQWHVPVDDETCYWYAIFTSYGAPVDKAKMRAQRLELYELPEYRSRKNKSNDYGFDPREQATATYTGMGNDINVHDQWAVESMGRIQDRTREHLGQSDKAIIQYRRLLREQIEAVATGDKPMLFLDAAEARSVQGPATMDGIGPTRGWETYWMEVDVRRRRNAPWAAPVPADIIRLAPHLSAAE</sequence>
<keyword evidence="1" id="KW-0001">2Fe-2S</keyword>
<keyword evidence="4" id="KW-0408">Iron</keyword>
<reference evidence="8" key="1">
    <citation type="journal article" date="2021" name="ISME J.">
        <title>Evolutionary origin and ecological implication of a unique nif island in free-living Bradyrhizobium lineages.</title>
        <authorList>
            <person name="Tao J."/>
        </authorList>
    </citation>
    <scope>NUCLEOTIDE SEQUENCE [LARGE SCALE GENOMIC DNA]</scope>
    <source>
        <strain evidence="8">SZCCT0094</strain>
    </source>
</reference>
<keyword evidence="5" id="KW-0411">Iron-sulfur</keyword>
<dbReference type="PANTHER" id="PTHR21266">
    <property type="entry name" value="IRON-SULFUR DOMAIN CONTAINING PROTEIN"/>
    <property type="match status" value="1"/>
</dbReference>
<dbReference type="PROSITE" id="PS51296">
    <property type="entry name" value="RIESKE"/>
    <property type="match status" value="1"/>
</dbReference>
<keyword evidence="8" id="KW-1185">Reference proteome</keyword>
<dbReference type="CDD" id="cd08878">
    <property type="entry name" value="RHO_alpha_C_DMO-like"/>
    <property type="match status" value="1"/>
</dbReference>
<keyword evidence="7" id="KW-0223">Dioxygenase</keyword>
<dbReference type="RefSeq" id="WP_012041188.1">
    <property type="nucleotide sequence ID" value="NZ_JABFDP010000001.1"/>
</dbReference>
<proteinExistence type="predicted"/>
<dbReference type="CDD" id="cd03479">
    <property type="entry name" value="Rieske_RO_Alpha_PhDO_like"/>
    <property type="match status" value="1"/>
</dbReference>
<name>A0ABS5G276_9BRAD</name>
<gene>
    <name evidence="7" type="ORF">JQ619_06525</name>
</gene>
<keyword evidence="3" id="KW-0560">Oxidoreductase</keyword>
<comment type="caution">
    <text evidence="7">The sequence shown here is derived from an EMBL/GenBank/DDBJ whole genome shotgun (WGS) entry which is preliminary data.</text>
</comment>
<dbReference type="SUPFAM" id="SSF55961">
    <property type="entry name" value="Bet v1-like"/>
    <property type="match status" value="1"/>
</dbReference>
<evidence type="ECO:0000313" key="7">
    <source>
        <dbReference type="EMBL" id="MBR1135412.1"/>
    </source>
</evidence>
<dbReference type="InterPro" id="IPR045623">
    <property type="entry name" value="LigXa_C"/>
</dbReference>
<keyword evidence="2" id="KW-0479">Metal-binding</keyword>
<dbReference type="GO" id="GO:0051213">
    <property type="term" value="F:dioxygenase activity"/>
    <property type="evidence" value="ECO:0007669"/>
    <property type="project" value="UniProtKB-KW"/>
</dbReference>
<dbReference type="Gene3D" id="2.102.10.10">
    <property type="entry name" value="Rieske [2Fe-2S] iron-sulphur domain"/>
    <property type="match status" value="1"/>
</dbReference>